<proteinExistence type="predicted"/>
<keyword evidence="2" id="KW-1185">Reference proteome</keyword>
<organism evidence="1 2">
    <name type="scientific">Neorhizobium alkalisoli</name>
    <dbReference type="NCBI Taxonomy" id="528178"/>
    <lineage>
        <taxon>Bacteria</taxon>
        <taxon>Pseudomonadati</taxon>
        <taxon>Pseudomonadota</taxon>
        <taxon>Alphaproteobacteria</taxon>
        <taxon>Hyphomicrobiales</taxon>
        <taxon>Rhizobiaceae</taxon>
        <taxon>Rhizobium/Agrobacterium group</taxon>
        <taxon>Neorhizobium</taxon>
    </lineage>
</organism>
<gene>
    <name evidence="1" type="ORF">FHW37_10311</name>
</gene>
<dbReference type="RefSeq" id="WP_145636118.1">
    <property type="nucleotide sequence ID" value="NZ_VIWP01000003.1"/>
</dbReference>
<evidence type="ECO:0000313" key="1">
    <source>
        <dbReference type="EMBL" id="TWF54152.1"/>
    </source>
</evidence>
<accession>A0A561QUX4</accession>
<sequence>MKLTLADVWDFDNDVRWYVAEEVNSAYLLCALVDHTAKGVQVHDTNRTFESQPALMKFVTRMSRGASTVLCVKYEDGHVALQRYHHRA</sequence>
<reference evidence="1 2" key="1">
    <citation type="submission" date="2019-06" db="EMBL/GenBank/DDBJ databases">
        <title>Sorghum-associated microbial communities from plants grown in Nebraska, USA.</title>
        <authorList>
            <person name="Schachtman D."/>
        </authorList>
    </citation>
    <scope>NUCLEOTIDE SEQUENCE [LARGE SCALE GENOMIC DNA]</scope>
    <source>
        <strain evidence="1 2">1225</strain>
    </source>
</reference>
<comment type="caution">
    <text evidence="1">The sequence shown here is derived from an EMBL/GenBank/DDBJ whole genome shotgun (WGS) entry which is preliminary data.</text>
</comment>
<dbReference type="AlphaFoldDB" id="A0A561QUX4"/>
<dbReference type="EMBL" id="VIWP01000003">
    <property type="protein sequence ID" value="TWF54152.1"/>
    <property type="molecule type" value="Genomic_DNA"/>
</dbReference>
<dbReference type="Proteomes" id="UP000320653">
    <property type="component" value="Unassembled WGS sequence"/>
</dbReference>
<protein>
    <submittedName>
        <fullName evidence="1">Uncharacterized protein</fullName>
    </submittedName>
</protein>
<name>A0A561QUX4_9HYPH</name>
<evidence type="ECO:0000313" key="2">
    <source>
        <dbReference type="Proteomes" id="UP000320653"/>
    </source>
</evidence>